<gene>
    <name evidence="4" type="ORF">B808_819</name>
</gene>
<name>W9EDX2_9LACO</name>
<dbReference type="Proteomes" id="UP000019474">
    <property type="component" value="Unassembled WGS sequence"/>
</dbReference>
<evidence type="ECO:0000256" key="2">
    <source>
        <dbReference type="ARBA" id="ARBA00023315"/>
    </source>
</evidence>
<accession>W9EDX2</accession>
<protein>
    <submittedName>
        <fullName evidence="4">Acetyltransferase</fullName>
    </submittedName>
</protein>
<dbReference type="CDD" id="cd04301">
    <property type="entry name" value="NAT_SF"/>
    <property type="match status" value="1"/>
</dbReference>
<dbReference type="SUPFAM" id="SSF55729">
    <property type="entry name" value="Acyl-CoA N-acyltransferases (Nat)"/>
    <property type="match status" value="1"/>
</dbReference>
<keyword evidence="1 4" id="KW-0808">Transferase</keyword>
<evidence type="ECO:0000313" key="4">
    <source>
        <dbReference type="EMBL" id="ETO40333.1"/>
    </source>
</evidence>
<organism evidence="4 5">
    <name type="scientific">Fructilactobacillus florum 8D</name>
    <dbReference type="NCBI Taxonomy" id="1221538"/>
    <lineage>
        <taxon>Bacteria</taxon>
        <taxon>Bacillati</taxon>
        <taxon>Bacillota</taxon>
        <taxon>Bacilli</taxon>
        <taxon>Lactobacillales</taxon>
        <taxon>Lactobacillaceae</taxon>
        <taxon>Fructilactobacillus</taxon>
    </lineage>
</organism>
<comment type="caution">
    <text evidence="4">The sequence shown here is derived from an EMBL/GenBank/DDBJ whole genome shotgun (WGS) entry which is preliminary data.</text>
</comment>
<keyword evidence="5" id="KW-1185">Reference proteome</keyword>
<evidence type="ECO:0000313" key="5">
    <source>
        <dbReference type="Proteomes" id="UP000019474"/>
    </source>
</evidence>
<dbReference type="PANTHER" id="PTHR43877">
    <property type="entry name" value="AMINOALKYLPHOSPHONATE N-ACETYLTRANSFERASE-RELATED-RELATED"/>
    <property type="match status" value="1"/>
</dbReference>
<dbReference type="PROSITE" id="PS51186">
    <property type="entry name" value="GNAT"/>
    <property type="match status" value="1"/>
</dbReference>
<dbReference type="EMBL" id="ALXG01000033">
    <property type="protein sequence ID" value="ETO40333.1"/>
    <property type="molecule type" value="Genomic_DNA"/>
</dbReference>
<sequence length="159" mass="17300">MRAADANDAVAVLSLLKQLTAETSQFRVANLNQSVAQLAADLQTIKYSSRAVLIVAKCSDQFVGLVSIVATTPTSGELGIAVRAVDQQLGIGTALMATALDWFFSQSMLTSVWLEVYRSNQTARHLYEKFGFQITQSTPTTVVMQIKKRSSGNQAKKVR</sequence>
<reference evidence="4 5" key="1">
    <citation type="submission" date="2012-08" db="EMBL/GenBank/DDBJ databases">
        <title>Genome sequencing of Lactobacillus florum 8D.</title>
        <authorList>
            <person name="Kim E.B."/>
            <person name="Marco M.L."/>
        </authorList>
    </citation>
    <scope>NUCLEOTIDE SEQUENCE [LARGE SCALE GENOMIC DNA]</scope>
    <source>
        <strain evidence="4 5">8D</strain>
    </source>
</reference>
<proteinExistence type="predicted"/>
<keyword evidence="2" id="KW-0012">Acyltransferase</keyword>
<dbReference type="InterPro" id="IPR050832">
    <property type="entry name" value="Bact_Acetyltransf"/>
</dbReference>
<dbReference type="InterPro" id="IPR016181">
    <property type="entry name" value="Acyl_CoA_acyltransferase"/>
</dbReference>
<dbReference type="AlphaFoldDB" id="W9EDX2"/>
<dbReference type="GO" id="GO:0016747">
    <property type="term" value="F:acyltransferase activity, transferring groups other than amino-acyl groups"/>
    <property type="evidence" value="ECO:0007669"/>
    <property type="project" value="InterPro"/>
</dbReference>
<dbReference type="PATRIC" id="fig|1221538.3.peg.829"/>
<evidence type="ECO:0000259" key="3">
    <source>
        <dbReference type="PROSITE" id="PS51186"/>
    </source>
</evidence>
<evidence type="ECO:0000256" key="1">
    <source>
        <dbReference type="ARBA" id="ARBA00022679"/>
    </source>
</evidence>
<feature type="domain" description="N-acetyltransferase" evidence="3">
    <location>
        <begin position="1"/>
        <end position="149"/>
    </location>
</feature>
<dbReference type="PANTHER" id="PTHR43877:SF2">
    <property type="entry name" value="AMINOALKYLPHOSPHONATE N-ACETYLTRANSFERASE-RELATED"/>
    <property type="match status" value="1"/>
</dbReference>
<dbReference type="Pfam" id="PF00583">
    <property type="entry name" value="Acetyltransf_1"/>
    <property type="match status" value="1"/>
</dbReference>
<dbReference type="Gene3D" id="3.40.630.30">
    <property type="match status" value="1"/>
</dbReference>
<dbReference type="InterPro" id="IPR000182">
    <property type="entry name" value="GNAT_dom"/>
</dbReference>